<dbReference type="PIRSF" id="PIRSF006324">
    <property type="entry name" value="LeuE"/>
    <property type="match status" value="1"/>
</dbReference>
<feature type="transmembrane region" description="Helical" evidence="7">
    <location>
        <begin position="147"/>
        <end position="167"/>
    </location>
</feature>
<feature type="transmembrane region" description="Helical" evidence="7">
    <location>
        <begin position="6"/>
        <end position="28"/>
    </location>
</feature>
<name>A0A1Y0HMG8_9BACT</name>
<comment type="subcellular location">
    <subcellularLocation>
        <location evidence="1">Cell membrane</location>
        <topology evidence="1">Multi-pass membrane protein</topology>
    </subcellularLocation>
</comment>
<evidence type="ECO:0000256" key="3">
    <source>
        <dbReference type="ARBA" id="ARBA00022475"/>
    </source>
</evidence>
<protein>
    <submittedName>
        <fullName evidence="8">Homoserine/homoserine lactone efflux protein</fullName>
    </submittedName>
</protein>
<evidence type="ECO:0000256" key="4">
    <source>
        <dbReference type="ARBA" id="ARBA00022692"/>
    </source>
</evidence>
<evidence type="ECO:0000313" key="8">
    <source>
        <dbReference type="EMBL" id="ARU49140.1"/>
    </source>
</evidence>
<sequence length="210" mass="23688">MEFHTWLLYATVAFIAIVSPGPAVLLAINNSLMYDLKATIFSSLGNVLGLFVLSSAAMLGLGVVLKTSMILFTAFKIMGALYLIYLGIKQFRNLHNIFERVQLNHVKSSVHYFAIFRKGFLICITNPKPIIFFTALFPLFLEPTAPIVPQFFILTLTFMAFSFMTLMSYAFFARSLKGWFRTRNRATWFNRISGAIFVGLGLGLLGLERK</sequence>
<keyword evidence="3" id="KW-1003">Cell membrane</keyword>
<feature type="transmembrane region" description="Helical" evidence="7">
    <location>
        <begin position="69"/>
        <end position="88"/>
    </location>
</feature>
<dbReference type="PANTHER" id="PTHR30086">
    <property type="entry name" value="ARGININE EXPORTER PROTEIN ARGO"/>
    <property type="match status" value="1"/>
</dbReference>
<keyword evidence="9" id="KW-1185">Reference proteome</keyword>
<evidence type="ECO:0000256" key="2">
    <source>
        <dbReference type="ARBA" id="ARBA00007928"/>
    </source>
</evidence>
<keyword evidence="4 7" id="KW-0812">Transmembrane</keyword>
<evidence type="ECO:0000313" key="9">
    <source>
        <dbReference type="Proteomes" id="UP000196005"/>
    </source>
</evidence>
<dbReference type="GO" id="GO:0005886">
    <property type="term" value="C:plasma membrane"/>
    <property type="evidence" value="ECO:0007669"/>
    <property type="project" value="UniProtKB-SubCell"/>
</dbReference>
<dbReference type="KEGG" id="suls:Sdiek1_1981"/>
<accession>A0A1Y0HMG8</accession>
<dbReference type="Proteomes" id="UP000196005">
    <property type="component" value="Chromosome"/>
</dbReference>
<keyword evidence="5 7" id="KW-1133">Transmembrane helix</keyword>
<feature type="transmembrane region" description="Helical" evidence="7">
    <location>
        <begin position="119"/>
        <end position="141"/>
    </location>
</feature>
<evidence type="ECO:0000256" key="5">
    <source>
        <dbReference type="ARBA" id="ARBA00022989"/>
    </source>
</evidence>
<evidence type="ECO:0000256" key="1">
    <source>
        <dbReference type="ARBA" id="ARBA00004651"/>
    </source>
</evidence>
<dbReference type="PANTHER" id="PTHR30086:SF14">
    <property type="entry name" value="HOMOSERINE_HOMOSERINE LACTONE EFFLUX PROTEIN"/>
    <property type="match status" value="1"/>
</dbReference>
<feature type="transmembrane region" description="Helical" evidence="7">
    <location>
        <begin position="188"/>
        <end position="207"/>
    </location>
</feature>
<evidence type="ECO:0000256" key="6">
    <source>
        <dbReference type="ARBA" id="ARBA00023136"/>
    </source>
</evidence>
<comment type="similarity">
    <text evidence="2">Belongs to the Rht family.</text>
</comment>
<keyword evidence="6 7" id="KW-0472">Membrane</keyword>
<dbReference type="OrthoDB" id="9804822at2"/>
<dbReference type="AlphaFoldDB" id="A0A1Y0HMG8"/>
<organism evidence="8 9">
    <name type="scientific">Sulfurospirillum diekertiae</name>
    <dbReference type="NCBI Taxonomy" id="1854492"/>
    <lineage>
        <taxon>Bacteria</taxon>
        <taxon>Pseudomonadati</taxon>
        <taxon>Campylobacterota</taxon>
        <taxon>Epsilonproteobacteria</taxon>
        <taxon>Campylobacterales</taxon>
        <taxon>Sulfurospirillaceae</taxon>
        <taxon>Sulfurospirillum</taxon>
    </lineage>
</organism>
<dbReference type="GO" id="GO:0042970">
    <property type="term" value="F:homoserine transmembrane transporter activity"/>
    <property type="evidence" value="ECO:0007669"/>
    <property type="project" value="TreeGrafter"/>
</dbReference>
<dbReference type="InterPro" id="IPR001123">
    <property type="entry name" value="LeuE-type"/>
</dbReference>
<feature type="transmembrane region" description="Helical" evidence="7">
    <location>
        <begin position="40"/>
        <end position="63"/>
    </location>
</feature>
<reference evidence="9" key="1">
    <citation type="submission" date="2017-05" db="EMBL/GenBank/DDBJ databases">
        <title>Dechlorination kinetics govern the competition between two new strains of the genus Sulfurospirillum.</title>
        <authorList>
            <person name="Buttet G.F."/>
            <person name="Murray A.M."/>
            <person name="Goris T."/>
            <person name="Burion M."/>
            <person name="Lin B."/>
            <person name="Rolle M."/>
            <person name="Maillard J."/>
        </authorList>
    </citation>
    <scope>NUCLEOTIDE SEQUENCE [LARGE SCALE GENOMIC DNA]</scope>
    <source>
        <strain evidence="9">SL2-1</strain>
    </source>
</reference>
<dbReference type="Pfam" id="PF01810">
    <property type="entry name" value="LysE"/>
    <property type="match status" value="1"/>
</dbReference>
<dbReference type="EMBL" id="CP021416">
    <property type="protein sequence ID" value="ARU49140.1"/>
    <property type="molecule type" value="Genomic_DNA"/>
</dbReference>
<gene>
    <name evidence="8" type="ORF">Sdiek1_1981</name>
</gene>
<evidence type="ECO:0000256" key="7">
    <source>
        <dbReference type="SAM" id="Phobius"/>
    </source>
</evidence>
<dbReference type="RefSeq" id="WP_087438931.1">
    <property type="nucleotide sequence ID" value="NZ_CP021416.1"/>
</dbReference>
<proteinExistence type="inferred from homology"/>